<dbReference type="GO" id="GO:0051073">
    <property type="term" value="F:adenosylcobinamide-GDP ribazoletransferase activity"/>
    <property type="evidence" value="ECO:0007669"/>
    <property type="project" value="UniProtKB-UniRule"/>
</dbReference>
<keyword evidence="10 19" id="KW-0812">Transmembrane</keyword>
<evidence type="ECO:0000256" key="17">
    <source>
        <dbReference type="ARBA" id="ARBA00048623"/>
    </source>
</evidence>
<evidence type="ECO:0000256" key="15">
    <source>
        <dbReference type="ARBA" id="ARBA00032605"/>
    </source>
</evidence>
<feature type="transmembrane region" description="Helical" evidence="19">
    <location>
        <begin position="63"/>
        <end position="82"/>
    </location>
</feature>
<dbReference type="RefSeq" id="WP_085494153.1">
    <property type="nucleotide sequence ID" value="NZ_FXAZ01000002.1"/>
</dbReference>
<dbReference type="EC" id="2.7.8.26" evidence="5 19"/>
<evidence type="ECO:0000256" key="3">
    <source>
        <dbReference type="ARBA" id="ARBA00004663"/>
    </source>
</evidence>
<comment type="cofactor">
    <cofactor evidence="1 19">
        <name>Mg(2+)</name>
        <dbReference type="ChEBI" id="CHEBI:18420"/>
    </cofactor>
</comment>
<keyword evidence="21" id="KW-1185">Reference proteome</keyword>
<dbReference type="Pfam" id="PF02654">
    <property type="entry name" value="CobS"/>
    <property type="match status" value="1"/>
</dbReference>
<comment type="subcellular location">
    <subcellularLocation>
        <location evidence="2 19">Cell membrane</location>
        <topology evidence="2 19">Multi-pass membrane protein</topology>
    </subcellularLocation>
</comment>
<evidence type="ECO:0000313" key="20">
    <source>
        <dbReference type="EMBL" id="SMG33897.1"/>
    </source>
</evidence>
<dbReference type="PANTHER" id="PTHR34148:SF1">
    <property type="entry name" value="ADENOSYLCOBINAMIDE-GDP RIBAZOLETRANSFERASE"/>
    <property type="match status" value="1"/>
</dbReference>
<keyword evidence="8 19" id="KW-0169">Cobalamin biosynthesis</keyword>
<keyword evidence="12 19" id="KW-1133">Transmembrane helix</keyword>
<evidence type="ECO:0000256" key="2">
    <source>
        <dbReference type="ARBA" id="ARBA00004651"/>
    </source>
</evidence>
<evidence type="ECO:0000256" key="18">
    <source>
        <dbReference type="ARBA" id="ARBA00049504"/>
    </source>
</evidence>
<keyword evidence="9 19" id="KW-0808">Transferase</keyword>
<evidence type="ECO:0000313" key="21">
    <source>
        <dbReference type="Proteomes" id="UP000193834"/>
    </source>
</evidence>
<gene>
    <name evidence="19" type="primary">cobS</name>
    <name evidence="20" type="ORF">SAMN06295960_1911</name>
</gene>
<comment type="function">
    <text evidence="14 19">Joins adenosylcobinamide-GDP and alpha-ribazole to generate adenosylcobalamin (Ado-cobalamin). Also synthesizes adenosylcobalamin 5'-phosphate from adenosylcobinamide-GDP and alpha-ribazole 5'-phosphate.</text>
</comment>
<dbReference type="GO" id="GO:0008818">
    <property type="term" value="F:cobalamin 5'-phosphate synthase activity"/>
    <property type="evidence" value="ECO:0007669"/>
    <property type="project" value="UniProtKB-UniRule"/>
</dbReference>
<dbReference type="Proteomes" id="UP000193834">
    <property type="component" value="Unassembled WGS sequence"/>
</dbReference>
<organism evidence="20 21">
    <name type="scientific">Paenibacillus aquistagni</name>
    <dbReference type="NCBI Taxonomy" id="1852522"/>
    <lineage>
        <taxon>Bacteria</taxon>
        <taxon>Bacillati</taxon>
        <taxon>Bacillota</taxon>
        <taxon>Bacilli</taxon>
        <taxon>Bacillales</taxon>
        <taxon>Paenibacillaceae</taxon>
        <taxon>Paenibacillus</taxon>
    </lineage>
</organism>
<evidence type="ECO:0000256" key="13">
    <source>
        <dbReference type="ARBA" id="ARBA00023136"/>
    </source>
</evidence>
<dbReference type="PANTHER" id="PTHR34148">
    <property type="entry name" value="ADENOSYLCOBINAMIDE-GDP RIBAZOLETRANSFERASE"/>
    <property type="match status" value="1"/>
</dbReference>
<evidence type="ECO:0000256" key="4">
    <source>
        <dbReference type="ARBA" id="ARBA00010561"/>
    </source>
</evidence>
<evidence type="ECO:0000256" key="10">
    <source>
        <dbReference type="ARBA" id="ARBA00022692"/>
    </source>
</evidence>
<evidence type="ECO:0000256" key="11">
    <source>
        <dbReference type="ARBA" id="ARBA00022842"/>
    </source>
</evidence>
<evidence type="ECO:0000256" key="7">
    <source>
        <dbReference type="ARBA" id="ARBA00022475"/>
    </source>
</evidence>
<evidence type="ECO:0000256" key="19">
    <source>
        <dbReference type="HAMAP-Rule" id="MF_00719"/>
    </source>
</evidence>
<comment type="similarity">
    <text evidence="4 19">Belongs to the CobS family.</text>
</comment>
<proteinExistence type="inferred from homology"/>
<dbReference type="HAMAP" id="MF_00719">
    <property type="entry name" value="CobS"/>
    <property type="match status" value="1"/>
</dbReference>
<comment type="catalytic activity">
    <reaction evidence="17 19">
        <text>alpha-ribazole + adenosylcob(III)inamide-GDP = adenosylcob(III)alamin + GMP + H(+)</text>
        <dbReference type="Rhea" id="RHEA:16049"/>
        <dbReference type="ChEBI" id="CHEBI:10329"/>
        <dbReference type="ChEBI" id="CHEBI:15378"/>
        <dbReference type="ChEBI" id="CHEBI:18408"/>
        <dbReference type="ChEBI" id="CHEBI:58115"/>
        <dbReference type="ChEBI" id="CHEBI:60487"/>
        <dbReference type="EC" id="2.7.8.26"/>
    </reaction>
</comment>
<dbReference type="InterPro" id="IPR003805">
    <property type="entry name" value="CobS"/>
</dbReference>
<accession>A0A1X7K089</accession>
<comment type="catalytic activity">
    <reaction evidence="18 19">
        <text>alpha-ribazole 5'-phosphate + adenosylcob(III)inamide-GDP = adenosylcob(III)alamin 5'-phosphate + GMP + H(+)</text>
        <dbReference type="Rhea" id="RHEA:23560"/>
        <dbReference type="ChEBI" id="CHEBI:15378"/>
        <dbReference type="ChEBI" id="CHEBI:57918"/>
        <dbReference type="ChEBI" id="CHEBI:58115"/>
        <dbReference type="ChEBI" id="CHEBI:60487"/>
        <dbReference type="ChEBI" id="CHEBI:60493"/>
        <dbReference type="EC" id="2.7.8.26"/>
    </reaction>
</comment>
<dbReference type="AlphaFoldDB" id="A0A1X7K089"/>
<protein>
    <recommendedName>
        <fullName evidence="6 19">Adenosylcobinamide-GDP ribazoletransferase</fullName>
        <ecNumber evidence="5 19">2.7.8.26</ecNumber>
    </recommendedName>
    <alternativeName>
        <fullName evidence="16 19">Cobalamin synthase</fullName>
    </alternativeName>
    <alternativeName>
        <fullName evidence="15 19">Cobalamin-5'-phosphate synthase</fullName>
    </alternativeName>
</protein>
<dbReference type="GO" id="GO:0005886">
    <property type="term" value="C:plasma membrane"/>
    <property type="evidence" value="ECO:0007669"/>
    <property type="project" value="UniProtKB-SubCell"/>
</dbReference>
<reference evidence="20 21" key="1">
    <citation type="submission" date="2017-04" db="EMBL/GenBank/DDBJ databases">
        <authorList>
            <person name="Afonso C.L."/>
            <person name="Miller P.J."/>
            <person name="Scott M.A."/>
            <person name="Spackman E."/>
            <person name="Goraichik I."/>
            <person name="Dimitrov K.M."/>
            <person name="Suarez D.L."/>
            <person name="Swayne D.E."/>
        </authorList>
    </citation>
    <scope>NUCLEOTIDE SEQUENCE [LARGE SCALE GENOMIC DNA]</scope>
    <source>
        <strain evidence="20 21">11</strain>
    </source>
</reference>
<feature type="transmembrane region" description="Helical" evidence="19">
    <location>
        <begin position="253"/>
        <end position="274"/>
    </location>
</feature>
<feature type="transmembrane region" description="Helical" evidence="19">
    <location>
        <begin position="36"/>
        <end position="57"/>
    </location>
</feature>
<feature type="transmembrane region" description="Helical" evidence="19">
    <location>
        <begin position="179"/>
        <end position="198"/>
    </location>
</feature>
<evidence type="ECO:0000256" key="16">
    <source>
        <dbReference type="ARBA" id="ARBA00032853"/>
    </source>
</evidence>
<dbReference type="EMBL" id="FXAZ01000002">
    <property type="protein sequence ID" value="SMG33897.1"/>
    <property type="molecule type" value="Genomic_DNA"/>
</dbReference>
<comment type="pathway">
    <text evidence="3 19">Cofactor biosynthesis; adenosylcobalamin biosynthesis; adenosylcobalamin from cob(II)yrinate a,c-diamide: step 7/7.</text>
</comment>
<sequence length="276" mass="30179">MKKWLQAFVASIQFLTRIPMPVQVPFTPEILKRSTVFFPITGLFIGLITWGAGLLFGSLLPPWPAAAFVLVVMIMMTGGLHLDGLMDTADGLLSGRTVERILEIMKDSRVGAMGVIVCFIVLLLQWSLVAALLEHDVWGLFIVLPFLGSRFAMVWAIAKEPHARADSGLGVLFHGIKGSYLVVSFLLLSFFAALALFADSAWLSPIGLLSGMEQWHLRPMIFLLLFLLVSLALSFLLARGISRKLGGLTGDTYGCIAELTLTLLFMAVVMNLNIQG</sequence>
<feature type="transmembrane region" description="Helical" evidence="19">
    <location>
        <begin position="110"/>
        <end position="132"/>
    </location>
</feature>
<evidence type="ECO:0000256" key="1">
    <source>
        <dbReference type="ARBA" id="ARBA00001946"/>
    </source>
</evidence>
<dbReference type="GO" id="GO:0009236">
    <property type="term" value="P:cobalamin biosynthetic process"/>
    <property type="evidence" value="ECO:0007669"/>
    <property type="project" value="UniProtKB-UniRule"/>
</dbReference>
<evidence type="ECO:0000256" key="5">
    <source>
        <dbReference type="ARBA" id="ARBA00013200"/>
    </source>
</evidence>
<name>A0A1X7K089_9BACL</name>
<dbReference type="UniPathway" id="UPA00148">
    <property type="reaction ID" value="UER00238"/>
</dbReference>
<dbReference type="STRING" id="1852522.SAMN06295960_1911"/>
<feature type="transmembrane region" description="Helical" evidence="19">
    <location>
        <begin position="138"/>
        <end position="158"/>
    </location>
</feature>
<evidence type="ECO:0000256" key="14">
    <source>
        <dbReference type="ARBA" id="ARBA00025228"/>
    </source>
</evidence>
<evidence type="ECO:0000256" key="9">
    <source>
        <dbReference type="ARBA" id="ARBA00022679"/>
    </source>
</evidence>
<evidence type="ECO:0000256" key="12">
    <source>
        <dbReference type="ARBA" id="ARBA00022989"/>
    </source>
</evidence>
<keyword evidence="11 19" id="KW-0460">Magnesium</keyword>
<evidence type="ECO:0000256" key="8">
    <source>
        <dbReference type="ARBA" id="ARBA00022573"/>
    </source>
</evidence>
<dbReference type="NCBIfam" id="TIGR00317">
    <property type="entry name" value="cobS"/>
    <property type="match status" value="1"/>
</dbReference>
<evidence type="ECO:0000256" key="6">
    <source>
        <dbReference type="ARBA" id="ARBA00015850"/>
    </source>
</evidence>
<keyword evidence="13 19" id="KW-0472">Membrane</keyword>
<keyword evidence="7 19" id="KW-1003">Cell membrane</keyword>
<dbReference type="OrthoDB" id="9794626at2"/>
<feature type="transmembrane region" description="Helical" evidence="19">
    <location>
        <begin position="218"/>
        <end position="241"/>
    </location>
</feature>